<protein>
    <submittedName>
        <fullName evidence="1">Uncharacterized protein</fullName>
    </submittedName>
</protein>
<reference evidence="1 2" key="1">
    <citation type="submission" date="2020-03" db="EMBL/GenBank/DDBJ databases">
        <authorList>
            <consortium name="Genoscope - CEA"/>
            <person name="William W."/>
        </authorList>
    </citation>
    <scope>NUCLEOTIDE SEQUENCE [LARGE SCALE GENOMIC DNA]</scope>
    <source>
        <strain evidence="2">DSM 16959</strain>
    </source>
</reference>
<dbReference type="EMBL" id="LR778301">
    <property type="protein sequence ID" value="CAB1370190.1"/>
    <property type="molecule type" value="Genomic_DNA"/>
</dbReference>
<sequence>MIGNLDYGRKLKANELIRIKENMMEKYLNGYLLHPSANANHTEIGST</sequence>
<dbReference type="KEGG" id="doe:DENOEST_3036"/>
<dbReference type="AlphaFoldDB" id="A0A6S6Y4B5"/>
<dbReference type="Proteomes" id="UP000515733">
    <property type="component" value="Chromosome"/>
</dbReference>
<evidence type="ECO:0000313" key="2">
    <source>
        <dbReference type="Proteomes" id="UP000515733"/>
    </source>
</evidence>
<accession>A0A6S6Y4B5</accession>
<evidence type="ECO:0000313" key="1">
    <source>
        <dbReference type="EMBL" id="CAB1370190.1"/>
    </source>
</evidence>
<name>A0A6S6Y4B5_9PROT</name>
<keyword evidence="2" id="KW-1185">Reference proteome</keyword>
<organism evidence="1 2">
    <name type="scientific">Denitratisoma oestradiolicum</name>
    <dbReference type="NCBI Taxonomy" id="311182"/>
    <lineage>
        <taxon>Bacteria</taxon>
        <taxon>Pseudomonadati</taxon>
        <taxon>Pseudomonadota</taxon>
        <taxon>Betaproteobacteria</taxon>
        <taxon>Nitrosomonadales</taxon>
        <taxon>Sterolibacteriaceae</taxon>
        <taxon>Denitratisoma</taxon>
    </lineage>
</organism>
<proteinExistence type="predicted"/>
<gene>
    <name evidence="1" type="ORF">DENOEST_3036</name>
</gene>